<evidence type="ECO:0000313" key="10">
    <source>
        <dbReference type="Proteomes" id="UP001234581"/>
    </source>
</evidence>
<dbReference type="GO" id="GO:0009007">
    <property type="term" value="F:site-specific DNA-methyltransferase (adenine-specific) activity"/>
    <property type="evidence" value="ECO:0007669"/>
    <property type="project" value="UniProtKB-EC"/>
</dbReference>
<dbReference type="Gene3D" id="3.40.50.150">
    <property type="entry name" value="Vaccinia Virus protein VP39"/>
    <property type="match status" value="1"/>
</dbReference>
<dbReference type="PANTHER" id="PTHR33841:SF5">
    <property type="entry name" value="DNA METHYLASE (MODIFICATION METHYLASE) (METHYLTRANSFERASE)-RELATED"/>
    <property type="match status" value="1"/>
</dbReference>
<dbReference type="SUPFAM" id="SSF53335">
    <property type="entry name" value="S-adenosyl-L-methionine-dependent methyltransferases"/>
    <property type="match status" value="1"/>
</dbReference>
<dbReference type="RefSeq" id="XP_058336603.1">
    <property type="nucleotide sequence ID" value="XM_058492626.1"/>
</dbReference>
<dbReference type="AlphaFoldDB" id="A0AAD7US30"/>
<keyword evidence="3" id="KW-0489">Methyltransferase</keyword>
<evidence type="ECO:0000256" key="3">
    <source>
        <dbReference type="ARBA" id="ARBA00022603"/>
    </source>
</evidence>
<evidence type="ECO:0000256" key="2">
    <source>
        <dbReference type="ARBA" id="ARBA00011900"/>
    </source>
</evidence>
<organism evidence="9 10">
    <name type="scientific">Lichtheimia ornata</name>
    <dbReference type="NCBI Taxonomy" id="688661"/>
    <lineage>
        <taxon>Eukaryota</taxon>
        <taxon>Fungi</taxon>
        <taxon>Fungi incertae sedis</taxon>
        <taxon>Mucoromycota</taxon>
        <taxon>Mucoromycotina</taxon>
        <taxon>Mucoromycetes</taxon>
        <taxon>Mucorales</taxon>
        <taxon>Lichtheimiaceae</taxon>
        <taxon>Lichtheimia</taxon>
    </lineage>
</organism>
<name>A0AAD7US30_9FUNG</name>
<proteinExistence type="inferred from homology"/>
<evidence type="ECO:0000313" key="9">
    <source>
        <dbReference type="EMBL" id="KAJ8651689.1"/>
    </source>
</evidence>
<sequence length="974" mass="111118">MDQQQCKLPEQEQQLSLLNRAASPASPIPSSSSNDRKRPFVHMNEVEDVVKDVVAMLGDVLARINDALVQQGDEETRRMRGLVTTYVAFVEAVADDLLHNDNNNKPAFAAYMAIFDPHDQMADDDPLLHHDTLFRRSLAKDIRYRLNELGVQSERLLKCVDTIFARFYTNEAPPQQQKDHGQFYTPQSVVRFMWAQCLVNNNKKHVPRVLDPCMGMGAFLCEFLTRWVTQLQQQQQYQLDGGGGGGGGATWDNAVALQHILCTDIPANIWGVELDPVALRLAKLNILVHLLPLYRRLCQLSPDTIHTLRVHRLHLFCSDTLRLTPRVGDDPWEQCELQRLHSGKLVFDYIVTNPPYMIRKTGRITDPDPALYDTRILGGRGVQAYVYFMWICLQRCDPHDGELCLITPSQWLVLEFARHLRAWIWEHCELLQLFQLEPYKVWPRVQTDSLIFRLRMRGTRPPNLNTHTLFLRHTARRATLQDILAAYTTFNPQQQQQSPSSDIAYKYTPTHDRSRIQNSPNASFAFLSPSTSLTGELAHLTHSLSRLCDGPGAPLVFHRGPNTHPVYALVVRTQWARDYFGPDCCSRWLRPAFYWSGKAAAAGGGTNDPESTFWHVRDPQRLARKETSPAEAYAPFYAPDANYSLLLVDKDGADTLKDHPDDARLYEYLQAARVALQPTREERKVTWCHYNQCGTDVAVKIVHPINCGYFTKSQPRQRFFVDRQQLCVTNQCMYFTLSPETDLSAEFFCGLLNSSTVQFFLREHCAYDQQRRTRFFGRHLANIPCCSLPATSSFEATLMTDLVHAVTTARLWIYAIIWYTDAQHVIEHLRAGTWEIHPSDRPRLAAASVQDVNHSSHTSSWSNDMRSHWISTTLLLLNNTSLDIVLVQLLKLASLFQYGIDQLTFVLYGIPVTLQRALEHELGHVQATARWSSISLDHIFDTAQAILLLLQQQQQPMDSNDNTCTTTNVNIAAL</sequence>
<evidence type="ECO:0000256" key="5">
    <source>
        <dbReference type="ARBA" id="ARBA00022691"/>
    </source>
</evidence>
<dbReference type="GO" id="GO:0032259">
    <property type="term" value="P:methylation"/>
    <property type="evidence" value="ECO:0007669"/>
    <property type="project" value="UniProtKB-KW"/>
</dbReference>
<dbReference type="PRINTS" id="PR00507">
    <property type="entry name" value="N12N6MTFRASE"/>
</dbReference>
<evidence type="ECO:0000259" key="8">
    <source>
        <dbReference type="Pfam" id="PF07669"/>
    </source>
</evidence>
<keyword evidence="5" id="KW-0949">S-adenosyl-L-methionine</keyword>
<reference evidence="9 10" key="1">
    <citation type="submission" date="2023-03" db="EMBL/GenBank/DDBJ databases">
        <title>Genome sequence of Lichtheimia ornata CBS 291.66.</title>
        <authorList>
            <person name="Mohabir J.T."/>
            <person name="Shea T.P."/>
            <person name="Kurbessoian T."/>
            <person name="Berby B."/>
            <person name="Fontaine J."/>
            <person name="Livny J."/>
            <person name="Gnirke A."/>
            <person name="Stajich J.E."/>
            <person name="Cuomo C.A."/>
        </authorList>
    </citation>
    <scope>NUCLEOTIDE SEQUENCE [LARGE SCALE GENOMIC DNA]</scope>
    <source>
        <strain evidence="9">CBS 291.66</strain>
    </source>
</reference>
<dbReference type="Pfam" id="PF07669">
    <property type="entry name" value="Eco57I"/>
    <property type="match status" value="1"/>
</dbReference>
<dbReference type="InterPro" id="IPR002052">
    <property type="entry name" value="DNA_methylase_N6_adenine_CS"/>
</dbReference>
<dbReference type="PROSITE" id="PS00092">
    <property type="entry name" value="N6_MTASE"/>
    <property type="match status" value="1"/>
</dbReference>
<dbReference type="EMBL" id="JARTCD010000151">
    <property type="protein sequence ID" value="KAJ8651689.1"/>
    <property type="molecule type" value="Genomic_DNA"/>
</dbReference>
<protein>
    <recommendedName>
        <fullName evidence="2">site-specific DNA-methyltransferase (adenine-specific)</fullName>
        <ecNumber evidence="2">2.1.1.72</ecNumber>
    </recommendedName>
</protein>
<dbReference type="InterPro" id="IPR050953">
    <property type="entry name" value="N4_N6_ade-DNA_methylase"/>
</dbReference>
<keyword evidence="4" id="KW-0808">Transferase</keyword>
<evidence type="ECO:0000256" key="7">
    <source>
        <dbReference type="SAM" id="MobiDB-lite"/>
    </source>
</evidence>
<dbReference type="GO" id="GO:0003676">
    <property type="term" value="F:nucleic acid binding"/>
    <property type="evidence" value="ECO:0007669"/>
    <property type="project" value="InterPro"/>
</dbReference>
<comment type="caution">
    <text evidence="9">The sequence shown here is derived from an EMBL/GenBank/DDBJ whole genome shotgun (WGS) entry which is preliminary data.</text>
</comment>
<feature type="compositionally biased region" description="Low complexity" evidence="7">
    <location>
        <begin position="1"/>
        <end position="33"/>
    </location>
</feature>
<evidence type="ECO:0000256" key="6">
    <source>
        <dbReference type="ARBA" id="ARBA00047942"/>
    </source>
</evidence>
<evidence type="ECO:0000256" key="4">
    <source>
        <dbReference type="ARBA" id="ARBA00022679"/>
    </source>
</evidence>
<evidence type="ECO:0000256" key="1">
    <source>
        <dbReference type="ARBA" id="ARBA00006594"/>
    </source>
</evidence>
<dbReference type="GO" id="GO:0006304">
    <property type="term" value="P:DNA modification"/>
    <property type="evidence" value="ECO:0007669"/>
    <property type="project" value="InterPro"/>
</dbReference>
<gene>
    <name evidence="9" type="ORF">O0I10_012738</name>
</gene>
<dbReference type="Proteomes" id="UP001234581">
    <property type="component" value="Unassembled WGS sequence"/>
</dbReference>
<comment type="catalytic activity">
    <reaction evidence="6">
        <text>a 2'-deoxyadenosine in DNA + S-adenosyl-L-methionine = an N(6)-methyl-2'-deoxyadenosine in DNA + S-adenosyl-L-homocysteine + H(+)</text>
        <dbReference type="Rhea" id="RHEA:15197"/>
        <dbReference type="Rhea" id="RHEA-COMP:12418"/>
        <dbReference type="Rhea" id="RHEA-COMP:12419"/>
        <dbReference type="ChEBI" id="CHEBI:15378"/>
        <dbReference type="ChEBI" id="CHEBI:57856"/>
        <dbReference type="ChEBI" id="CHEBI:59789"/>
        <dbReference type="ChEBI" id="CHEBI:90615"/>
        <dbReference type="ChEBI" id="CHEBI:90616"/>
        <dbReference type="EC" id="2.1.1.72"/>
    </reaction>
</comment>
<dbReference type="InterPro" id="IPR011639">
    <property type="entry name" value="MethylTrfase_TaqI-like_dom"/>
</dbReference>
<feature type="domain" description="Type II methyltransferase M.TaqI-like" evidence="8">
    <location>
        <begin position="268"/>
        <end position="442"/>
    </location>
</feature>
<feature type="region of interest" description="Disordered" evidence="7">
    <location>
        <begin position="1"/>
        <end position="40"/>
    </location>
</feature>
<dbReference type="PANTHER" id="PTHR33841">
    <property type="entry name" value="DNA METHYLTRANSFERASE YEEA-RELATED"/>
    <property type="match status" value="1"/>
</dbReference>
<accession>A0AAD7US30</accession>
<dbReference type="InterPro" id="IPR029063">
    <property type="entry name" value="SAM-dependent_MTases_sf"/>
</dbReference>
<dbReference type="GeneID" id="83220072"/>
<keyword evidence="10" id="KW-1185">Reference proteome</keyword>
<dbReference type="EC" id="2.1.1.72" evidence="2"/>
<comment type="similarity">
    <text evidence="1">Belongs to the N(4)/N(6)-methyltransferase family.</text>
</comment>